<accession>A0A813DSD2</accession>
<dbReference type="Proteomes" id="UP000654075">
    <property type="component" value="Unassembled WGS sequence"/>
</dbReference>
<feature type="compositionally biased region" description="Basic and acidic residues" evidence="1">
    <location>
        <begin position="759"/>
        <end position="774"/>
    </location>
</feature>
<keyword evidence="3" id="KW-1185">Reference proteome</keyword>
<feature type="region of interest" description="Disordered" evidence="1">
    <location>
        <begin position="83"/>
        <end position="110"/>
    </location>
</feature>
<evidence type="ECO:0000313" key="3">
    <source>
        <dbReference type="Proteomes" id="UP000654075"/>
    </source>
</evidence>
<proteinExistence type="predicted"/>
<feature type="compositionally biased region" description="Low complexity" evidence="1">
    <location>
        <begin position="160"/>
        <end position="187"/>
    </location>
</feature>
<name>A0A813DSD2_POLGL</name>
<evidence type="ECO:0008006" key="4">
    <source>
        <dbReference type="Google" id="ProtNLM"/>
    </source>
</evidence>
<feature type="region of interest" description="Disordered" evidence="1">
    <location>
        <begin position="759"/>
        <end position="795"/>
    </location>
</feature>
<feature type="region of interest" description="Disordered" evidence="1">
    <location>
        <begin position="683"/>
        <end position="717"/>
    </location>
</feature>
<gene>
    <name evidence="2" type="ORF">PGLA1383_LOCUS8201</name>
</gene>
<dbReference type="AlphaFoldDB" id="A0A813DSD2"/>
<evidence type="ECO:0000313" key="2">
    <source>
        <dbReference type="EMBL" id="CAE8589442.1"/>
    </source>
</evidence>
<feature type="compositionally biased region" description="Acidic residues" evidence="1">
    <location>
        <begin position="552"/>
        <end position="567"/>
    </location>
</feature>
<organism evidence="2 3">
    <name type="scientific">Polarella glacialis</name>
    <name type="common">Dinoflagellate</name>
    <dbReference type="NCBI Taxonomy" id="89957"/>
    <lineage>
        <taxon>Eukaryota</taxon>
        <taxon>Sar</taxon>
        <taxon>Alveolata</taxon>
        <taxon>Dinophyceae</taxon>
        <taxon>Suessiales</taxon>
        <taxon>Suessiaceae</taxon>
        <taxon>Polarella</taxon>
    </lineage>
</organism>
<feature type="compositionally biased region" description="Polar residues" evidence="1">
    <location>
        <begin position="782"/>
        <end position="795"/>
    </location>
</feature>
<protein>
    <recommendedName>
        <fullName evidence="4">C3H1-type domain-containing protein</fullName>
    </recommendedName>
</protein>
<reference evidence="2" key="1">
    <citation type="submission" date="2021-02" db="EMBL/GenBank/DDBJ databases">
        <authorList>
            <person name="Dougan E. K."/>
            <person name="Rhodes N."/>
            <person name="Thang M."/>
            <person name="Chan C."/>
        </authorList>
    </citation>
    <scope>NUCLEOTIDE SEQUENCE</scope>
</reference>
<evidence type="ECO:0000256" key="1">
    <source>
        <dbReference type="SAM" id="MobiDB-lite"/>
    </source>
</evidence>
<feature type="region of interest" description="Disordered" evidence="1">
    <location>
        <begin position="536"/>
        <end position="589"/>
    </location>
</feature>
<comment type="caution">
    <text evidence="2">The sequence shown here is derived from an EMBL/GenBank/DDBJ whole genome shotgun (WGS) entry which is preliminary data.</text>
</comment>
<feature type="region of interest" description="Disordered" evidence="1">
    <location>
        <begin position="470"/>
        <end position="503"/>
    </location>
</feature>
<feature type="region of interest" description="Disordered" evidence="1">
    <location>
        <begin position="159"/>
        <end position="191"/>
    </location>
</feature>
<dbReference type="EMBL" id="CAJNNV010003698">
    <property type="protein sequence ID" value="CAE8589442.1"/>
    <property type="molecule type" value="Genomic_DNA"/>
</dbReference>
<feature type="non-terminal residue" evidence="2">
    <location>
        <position position="930"/>
    </location>
</feature>
<sequence>MVVAVGVESGAVLRRPTVLAPPPQQHQQLQQRCRPTIAVAHLPRSLGSSSRQHGWGRPQTEFFLRAAAAAALAGLSVRPAKPRRGVEARQRAPSDTLEVGPRSEVEAGEAVGQRPGVATFWTLLYFGPSKGVVALRNVVQQHDEEDRLTVFRLAGKAPEAAADNNSNDTSNNSKDDNNNNNAATRSSPFLHEPLSVRAGDGFGQFCRLTGDAEKRILNSFKSTSAILGQANSRGVDVKAASDVQPLLELQEGQGSEPSSDRPMLSDSDIEGYEEVANYRMPFSFENNFKIHLSPMRTAQELKQHKIPEFKRLSFGLPDSCDVFRSAPFTGGFHSLGIVPAINEQQFVLGNNLEHTWVRFDKGDLKTYDHNLEGLPVVKDGEAIIFPVTHLWVDFDYPTSSYALEWFWGKRCVVRKKFSLWPMPNFLFNKIINLTLRKEGDRETYLNLDATFWFSGSWFQDVLSSADRSAFSGKESSGEKAPAVGSLFAPAPRSNSGPDSAGAPAAEAITDESFFTHSVCPVKNTFIHYEAAKQPDYRTARSGPAALQGSRAEEDEEAEEEAEEEAAAAEEPAPPESSIANGGSAAPSRPNRIRVEEAPSNVAPVKNTFIHFDVETQPDYRSCRSGPGGVQRQVSYSDEGEDASFSVAVAADANGAGSGIQTYGLPLTSVSVKNTFVHFSTEEQPDYQSFKSSPAALASTGQPAPNLPSKGSAGHGQGNCKPCAHNWKPGGCSKAWECTFCHLCEGDDFRRRRKEKLNRLKAERLQRQRRDGKDSDDLEESEPNSPTSHGVTSPKSVSFGAEHQETAVPMPVGPLVPVVGSQKPAREADHPAPGELVVTYREDQGLVSWSVDLRRLRSQHRCGLSRRFAFRLGASGPEVPFVLFLLPASDQDEQTSAVPSKASSSFRKSELRAALQVKCTDSAALANELLS</sequence>